<dbReference type="Gene3D" id="3.40.640.10">
    <property type="entry name" value="Type I PLP-dependent aspartate aminotransferase-like (Major domain)"/>
    <property type="match status" value="1"/>
</dbReference>
<feature type="compositionally biased region" description="Polar residues" evidence="2">
    <location>
        <begin position="1287"/>
        <end position="1318"/>
    </location>
</feature>
<evidence type="ECO:0000313" key="5">
    <source>
        <dbReference type="Proteomes" id="UP001432322"/>
    </source>
</evidence>
<dbReference type="CDD" id="cd00609">
    <property type="entry name" value="AAT_like"/>
    <property type="match status" value="1"/>
</dbReference>
<feature type="region of interest" description="Disordered" evidence="2">
    <location>
        <begin position="1"/>
        <end position="74"/>
    </location>
</feature>
<evidence type="ECO:0000256" key="2">
    <source>
        <dbReference type="SAM" id="MobiDB-lite"/>
    </source>
</evidence>
<feature type="compositionally biased region" description="Low complexity" evidence="2">
    <location>
        <begin position="1734"/>
        <end position="1745"/>
    </location>
</feature>
<dbReference type="GO" id="GO:0008483">
    <property type="term" value="F:transaminase activity"/>
    <property type="evidence" value="ECO:0007669"/>
    <property type="project" value="TreeGrafter"/>
</dbReference>
<dbReference type="Gene3D" id="3.90.1150.10">
    <property type="entry name" value="Aspartate Aminotransferase, domain 1"/>
    <property type="match status" value="1"/>
</dbReference>
<feature type="region of interest" description="Disordered" evidence="2">
    <location>
        <begin position="1407"/>
        <end position="1448"/>
    </location>
</feature>
<dbReference type="InterPro" id="IPR015421">
    <property type="entry name" value="PyrdxlP-dep_Trfase_major"/>
</dbReference>
<gene>
    <name evidence="4" type="ORF">PFISCL1PPCAC_1053</name>
</gene>
<feature type="compositionally biased region" description="Pro residues" evidence="2">
    <location>
        <begin position="1414"/>
        <end position="1426"/>
    </location>
</feature>
<feature type="compositionally biased region" description="Polar residues" evidence="2">
    <location>
        <begin position="1685"/>
        <end position="1706"/>
    </location>
</feature>
<sequence>REEEEEGGSETRSSSSGCSPGKVTPPHEDASWISSIVSTIGEKKRPSVELRLAQQASTELHSTDEEPSPPLDPAQLYLAETPKQTRKESYLQVGELFSHHVSKSPDRPAQIEEEPATTDSGTVVYEARKSSGNIDWISRLAGTNAEEILDAVFTCSAVGGNGGKKCGCQACDPTRSIYLEREAAAETEERKRSLHVVNPVEITLEEVFDGPKAPAERQPVASSDRRTAEEARTVEPLAPVNIDLEVVFATPIHSPTSKGLVDSDRWQSRTIVKEVHQSVAPQERKRSPGHQPPLAVSEISLSEVFNGSARARSSTTTPTNTPTTELDVSAIFTSSSPTSSTSRVNIDKFTPKTLERRQEAPTVPTEHASRRSIMTDPVDMDAVFNPTKDTLVSTSTYPVLITNEDETKKESAPVIIAEELVAEAIDEALRSPKMENSDDHGMISNSSFPVFLMEKKTEPSSANNQDVKFGLNSSSASPEPINLDQVFSGVSNDTKPRVDLSKFEQRTLERRREAAPQPMLVTTSTFPVIIADPVDMDQVFNPSTSHAQENVPSILITNSSVPVIIAEEVVSGAINEALRSPKLEKAEEEYLISSSSFPVFVVDRKHESHNIEPRDVQFGLNSRSASPEPLNLDQVFNGVSSEAKPRIDLSKFEARTLERQKQPVANPVMVTTSTFPVIIADPLDMDQVFNPSTSKAKKEEEHSGMITNSSVPVIIAEEIVSEAVEDALRSPKFERTEDHVMITNSSFPIFLVDKMTETPTLKTQDVKFGLSSRSASPEPVDLDQVYTGASSETNPRVDLSKFEKRRLEQTQPTANPTMITTSTFPVIIADPVDMDQVFNPSTIHDDEDNSSTLITNSSVPVIIAEKVASSAMDEALRSPKLEKTEEHGLISNSTFPVFLIDQSQHGLEKSEIDLDSVFAGASSSSQPHVDLSKFEVRTLERQKQPVRQVRFSNSSVPVIIADPLDMDLVFRPSSSIAPSEDKSAEEAPPVLVDCVFTDRPSSKPYRLDSVTDSMAEVIVADAIDAAIRSPELVETASTSSFSFNKEERMDSFAVIDSATSLDQVLEHASYPKRITHVRSSAPVFETVEERIEASYALDALHEVPSSAEEEDDQETPLPVFARSRNPHYDNSTVDRPYVSRSEDAPQHISDPITIVTDLTPTSSIKKIISPEPSAERIGPNVSTIDLEEVFASRSASTSESRVDLDKFQPRTLERQKAPAKVEEVKRESTTPSLPASTISIDDIFNPQPKHPVAEITAPAKPPRMHQSSDSSDPMDDPAAEVDLDSSVFDTSFGSDTNKYTPRPSFYSSTEPPSASSLLPSKDVVVEVSDPPVPPPRRVSPPRSETIEVDSEVASAIAPPRKKLVSQSSFPILLVESSEDTPTPPPRRAKSPQPRVTYPGVILVEEIQYPATTETPPPSLSTTPVPPTRHRRTDSISLPRSRTTSHNRISESIAETEEPALTVDATWSSEPAPGVARPSVTVVEHGSEATVDIVLPPRPPPKLSFPPPPPVEEIDYEVGYAVGKITSMRQSHESEDESTTKALSTVEEEEIKEARLMASPDFPPISVVTAPVEIDMNEVFDSRILTPNRYDSDRWQPRTLEREKKKAVEEIVEKREKSDLPESKVDIDEIFSGRLTTTSVEYAATPARLTLKKTEEKEEKNEKWEDDLSKEIDDYERRRNRLGQETDGSMRSTLSRASSVPFSSTPEGTWRRNESMRSMQEPVVALIEKEKFRKISSASSMSGKSGKVSKRPGSGGNWKVEHKLEPQSDGLIEIPQGSQSSSSSGARVEAREAKKNGKMWRVDRVQKAASASIEDIDDDRGGVRIQVHTIPQLSVLLDSLDDIERSIDEVFDDALSPRGRSIEITRVPSSSLVHVDVHRHDEQPSEPYPHPEYTTETIKGGLQYRSVTSLPSTSETTKIVFPLHSASSPPPIDDHQQRYVTSASIRLEKTLPTPETTMERPTRNGRLIDEQIHLETSHLHWQPTSIPTVIMRKRSRSEGPLGLLEDVVVDGPDSDDIRNYRMSWHPSSIRSELEDRGYKGSEEKIHGSLTTTVRVAGYSSPKSSRSREARERRKKIIRKSRHSVSSSTTSIGDSTSTRPDEEEMLEVEVTKRHIVLRGSYNLVVSKDEPLGLLLLSLSDGQPIVPAALDFSVLPKLRRLLREAMTRRARSVSILSSRGASLLEMSCPATDNLKSAISDLFHPIDNPRGKVNLCTAENRVCEPEVSKKLEEIRYHQDTHRWMQRYAGNGGLRDTKLSLISHFNNLHNVSIDEDEAALLPSCTAAYDLLSHLSCDPQDVILTPAPYYARIRNDCAERNECRVETVQLDMSRPELFVSDFEREYSIWASKGERVRAIILVNPHNPLGNIFTRHHMLSVCEWAISNDIFIIVDEILAGTIYTENDLREFPSMLELKKELSKPEMLVWMGSLSKDLGIPGIRTALVVVSSPTLREAVIRLENLSAVPAPSQLIINQLIADRVWLSFTLLSSRRRLHSHARFVVDSLSDIGVPTVAPKGGICLMADFSQFMPAATSEEENALHRRFIDHGVVLTKGESTATAEPGWFRISFGLPKEELELGIRRVYCTIARESTLKRTINYEQKMNGVKKEWLVADVRATSPGTTVESA</sequence>
<feature type="region of interest" description="Disordered" evidence="2">
    <location>
        <begin position="1770"/>
        <end position="1794"/>
    </location>
</feature>
<feature type="compositionally biased region" description="Acidic residues" evidence="2">
    <location>
        <begin position="1272"/>
        <end position="1283"/>
    </location>
</feature>
<dbReference type="EMBL" id="BTSY01000001">
    <property type="protein sequence ID" value="GMT09756.1"/>
    <property type="molecule type" value="Genomic_DNA"/>
</dbReference>
<dbReference type="Pfam" id="PF00155">
    <property type="entry name" value="Aminotran_1_2"/>
    <property type="match status" value="1"/>
</dbReference>
<accession>A0AAV5UTD4</accession>
<feature type="compositionally biased region" description="Polar residues" evidence="2">
    <location>
        <begin position="1434"/>
        <end position="1446"/>
    </location>
</feature>
<reference evidence="4" key="1">
    <citation type="submission" date="2023-10" db="EMBL/GenBank/DDBJ databases">
        <title>Genome assembly of Pristionchus species.</title>
        <authorList>
            <person name="Yoshida K."/>
            <person name="Sommer R.J."/>
        </authorList>
    </citation>
    <scope>NUCLEOTIDE SEQUENCE</scope>
    <source>
        <strain evidence="4">RS5133</strain>
    </source>
</reference>
<evidence type="ECO:0000259" key="3">
    <source>
        <dbReference type="Pfam" id="PF00155"/>
    </source>
</evidence>
<feature type="non-terminal residue" evidence="4">
    <location>
        <position position="1"/>
    </location>
</feature>
<feature type="region of interest" description="Disordered" evidence="2">
    <location>
        <begin position="1674"/>
        <end position="1716"/>
    </location>
</feature>
<feature type="compositionally biased region" description="Polar residues" evidence="2">
    <location>
        <begin position="1229"/>
        <end position="1239"/>
    </location>
</feature>
<feature type="region of interest" description="Disordered" evidence="2">
    <location>
        <begin position="2053"/>
        <end position="2101"/>
    </location>
</feature>
<feature type="compositionally biased region" description="Low complexity" evidence="2">
    <location>
        <begin position="333"/>
        <end position="342"/>
    </location>
</feature>
<dbReference type="GO" id="GO:0030170">
    <property type="term" value="F:pyridoxal phosphate binding"/>
    <property type="evidence" value="ECO:0007669"/>
    <property type="project" value="InterPro"/>
</dbReference>
<dbReference type="InterPro" id="IPR004839">
    <property type="entry name" value="Aminotransferase_I/II_large"/>
</dbReference>
<feature type="compositionally biased region" description="Low complexity" evidence="2">
    <location>
        <begin position="2082"/>
        <end position="2096"/>
    </location>
</feature>
<dbReference type="GO" id="GO:0006520">
    <property type="term" value="P:amino acid metabolic process"/>
    <property type="evidence" value="ECO:0007669"/>
    <property type="project" value="TreeGrafter"/>
</dbReference>
<feature type="region of interest" description="Disordered" evidence="2">
    <location>
        <begin position="333"/>
        <end position="369"/>
    </location>
</feature>
<feature type="region of interest" description="Disordered" evidence="2">
    <location>
        <begin position="1192"/>
        <end position="1345"/>
    </location>
</feature>
<feature type="compositionally biased region" description="Low complexity" evidence="2">
    <location>
        <begin position="10"/>
        <end position="21"/>
    </location>
</feature>
<feature type="domain" description="Aminotransferase class I/classII large" evidence="3">
    <location>
        <begin position="2208"/>
        <end position="2577"/>
    </location>
</feature>
<name>A0AAV5UTD4_9BILA</name>
<feature type="region of interest" description="Disordered" evidence="2">
    <location>
        <begin position="209"/>
        <end position="232"/>
    </location>
</feature>
<feature type="compositionally biased region" description="Basic and acidic residues" evidence="2">
    <location>
        <begin position="223"/>
        <end position="232"/>
    </location>
</feature>
<protein>
    <recommendedName>
        <fullName evidence="3">Aminotransferase class I/classII large domain-containing protein</fullName>
    </recommendedName>
</protein>
<feature type="region of interest" description="Disordered" evidence="2">
    <location>
        <begin position="1734"/>
        <end position="1758"/>
    </location>
</feature>
<evidence type="ECO:0000256" key="1">
    <source>
        <dbReference type="ARBA" id="ARBA00022898"/>
    </source>
</evidence>
<feature type="compositionally biased region" description="Basic and acidic residues" evidence="2">
    <location>
        <begin position="1200"/>
        <end position="1228"/>
    </location>
</feature>
<feature type="compositionally biased region" description="Basic residues" evidence="2">
    <location>
        <begin position="2071"/>
        <end position="2081"/>
    </location>
</feature>
<feature type="region of interest" description="Disordered" evidence="2">
    <location>
        <begin position="1374"/>
        <end position="1395"/>
    </location>
</feature>
<keyword evidence="1" id="KW-0663">Pyridoxal phosphate</keyword>
<feature type="compositionally biased region" description="Basic and acidic residues" evidence="2">
    <location>
        <begin position="345"/>
        <end position="359"/>
    </location>
</feature>
<dbReference type="InterPro" id="IPR050478">
    <property type="entry name" value="Ethylene_sulfur-biosynth"/>
</dbReference>
<feature type="region of interest" description="Disordered" evidence="2">
    <location>
        <begin position="99"/>
        <end position="120"/>
    </location>
</feature>
<proteinExistence type="predicted"/>
<keyword evidence="5" id="KW-1185">Reference proteome</keyword>
<evidence type="ECO:0000313" key="4">
    <source>
        <dbReference type="EMBL" id="GMT09756.1"/>
    </source>
</evidence>
<dbReference type="PANTHER" id="PTHR43795:SF39">
    <property type="entry name" value="AMINOTRANSFERASE CLASS I_CLASSII DOMAIN-CONTAINING PROTEIN"/>
    <property type="match status" value="1"/>
</dbReference>
<dbReference type="PANTHER" id="PTHR43795">
    <property type="entry name" value="BIFUNCTIONAL ASPARTATE AMINOTRANSFERASE AND GLUTAMATE/ASPARTATE-PREPHENATE AMINOTRANSFERASE-RELATED"/>
    <property type="match status" value="1"/>
</dbReference>
<dbReference type="PRINTS" id="PR00753">
    <property type="entry name" value="ACCSYNTHASE"/>
</dbReference>
<dbReference type="SUPFAM" id="SSF53383">
    <property type="entry name" value="PLP-dependent transferases"/>
    <property type="match status" value="1"/>
</dbReference>
<dbReference type="InterPro" id="IPR015424">
    <property type="entry name" value="PyrdxlP-dep_Trfase"/>
</dbReference>
<organism evidence="4 5">
    <name type="scientific">Pristionchus fissidentatus</name>
    <dbReference type="NCBI Taxonomy" id="1538716"/>
    <lineage>
        <taxon>Eukaryota</taxon>
        <taxon>Metazoa</taxon>
        <taxon>Ecdysozoa</taxon>
        <taxon>Nematoda</taxon>
        <taxon>Chromadorea</taxon>
        <taxon>Rhabditida</taxon>
        <taxon>Rhabditina</taxon>
        <taxon>Diplogasteromorpha</taxon>
        <taxon>Diplogasteroidea</taxon>
        <taxon>Neodiplogasteridae</taxon>
        <taxon>Pristionchus</taxon>
    </lineage>
</organism>
<dbReference type="InterPro" id="IPR015422">
    <property type="entry name" value="PyrdxlP-dep_Trfase_small"/>
</dbReference>
<dbReference type="Proteomes" id="UP001432322">
    <property type="component" value="Unassembled WGS sequence"/>
</dbReference>
<comment type="caution">
    <text evidence="4">The sequence shown here is derived from an EMBL/GenBank/DDBJ whole genome shotgun (WGS) entry which is preliminary data.</text>
</comment>
<feature type="compositionally biased region" description="Low complexity" evidence="2">
    <location>
        <begin position="1775"/>
        <end position="1784"/>
    </location>
</feature>
<feature type="region of interest" description="Disordered" evidence="2">
    <location>
        <begin position="1103"/>
        <end position="1137"/>
    </location>
</feature>